<dbReference type="RefSeq" id="WP_123066295.1">
    <property type="nucleotide sequence ID" value="NZ_RIAS01000015.1"/>
</dbReference>
<feature type="domain" description="Zona occludens toxin N-terminal" evidence="1">
    <location>
        <begin position="57"/>
        <end position="162"/>
    </location>
</feature>
<evidence type="ECO:0000313" key="2">
    <source>
        <dbReference type="EMBL" id="KAA8786591.1"/>
    </source>
</evidence>
<dbReference type="Pfam" id="PF05707">
    <property type="entry name" value="Zot"/>
    <property type="match status" value="1"/>
</dbReference>
<protein>
    <recommendedName>
        <fullName evidence="1">Zona occludens toxin N-terminal domain-containing protein</fullName>
    </recommendedName>
</protein>
<dbReference type="InterPro" id="IPR008900">
    <property type="entry name" value="Zot_N"/>
</dbReference>
<reference evidence="2 3" key="1">
    <citation type="journal article" date="2019" name="J. Ind. Microbiol. Biotechnol.">
        <title>Paenibacillus amylolyticus 27C64 has a diverse set of carbohydrate-active enzymes and complete pectin deconstruction system.</title>
        <authorList>
            <person name="Keggi C."/>
            <person name="Doran-Peterson J."/>
        </authorList>
    </citation>
    <scope>NUCLEOTIDE SEQUENCE [LARGE SCALE GENOMIC DNA]</scope>
    <source>
        <strain evidence="2 3">27C64</strain>
    </source>
</reference>
<proteinExistence type="predicted"/>
<dbReference type="EMBL" id="RIAS01000015">
    <property type="protein sequence ID" value="KAA8786591.1"/>
    <property type="molecule type" value="Genomic_DNA"/>
</dbReference>
<comment type="caution">
    <text evidence="2">The sequence shown here is derived from an EMBL/GenBank/DDBJ whole genome shotgun (WGS) entry which is preliminary data.</text>
</comment>
<evidence type="ECO:0000313" key="3">
    <source>
        <dbReference type="Proteomes" id="UP000323664"/>
    </source>
</evidence>
<dbReference type="Gene3D" id="3.40.50.300">
    <property type="entry name" value="P-loop containing nucleotide triphosphate hydrolases"/>
    <property type="match status" value="1"/>
</dbReference>
<dbReference type="Proteomes" id="UP000323664">
    <property type="component" value="Unassembled WGS sequence"/>
</dbReference>
<organism evidence="2 3">
    <name type="scientific">Paenibacillus amylolyticus</name>
    <dbReference type="NCBI Taxonomy" id="1451"/>
    <lineage>
        <taxon>Bacteria</taxon>
        <taxon>Bacillati</taxon>
        <taxon>Bacillota</taxon>
        <taxon>Bacilli</taxon>
        <taxon>Bacillales</taxon>
        <taxon>Paenibacillaceae</taxon>
        <taxon>Paenibacillus</taxon>
    </lineage>
</organism>
<gene>
    <name evidence="2" type="ORF">EC604_22440</name>
</gene>
<dbReference type="SUPFAM" id="SSF52540">
    <property type="entry name" value="P-loop containing nucleoside triphosphate hydrolases"/>
    <property type="match status" value="1"/>
</dbReference>
<dbReference type="AlphaFoldDB" id="A0A5M9WY96"/>
<evidence type="ECO:0000259" key="1">
    <source>
        <dbReference type="Pfam" id="PF05707"/>
    </source>
</evidence>
<dbReference type="InterPro" id="IPR027417">
    <property type="entry name" value="P-loop_NTPase"/>
</dbReference>
<sequence>MYLMGFDGRMGEGKTFGMSLLAQHFRQKSGCTLYSNYGLAGSKLFTTFDQFLDVAQQPSSIICLDEIHTDLDSRSGNTNISKYFTHMIFYLRKLRCTIMFSSPLISNVEYRVRGVMNVYCQVSKTKNKFRYEMWDMQSGAYLRTMTVNQQKAFSIGHQIYDTHTMVVPMEFPNTKEEYNAIINKLKDLSDQYYINGQATNAPEAELPEVVAG</sequence>
<name>A0A5M9WY96_PAEAM</name>
<dbReference type="OrthoDB" id="2590238at2"/>
<accession>A0A5M9WY96</accession>